<keyword evidence="1" id="KW-1133">Transmembrane helix</keyword>
<evidence type="ECO:0000313" key="2">
    <source>
        <dbReference type="Proteomes" id="UP000694844"/>
    </source>
</evidence>
<dbReference type="PANTHER" id="PTHR10974">
    <property type="entry name" value="FI08016P-RELATED"/>
    <property type="match status" value="1"/>
</dbReference>
<dbReference type="OrthoDB" id="413313at2759"/>
<dbReference type="CDD" id="cd16021">
    <property type="entry name" value="ALP_like"/>
    <property type="match status" value="1"/>
</dbReference>
<dbReference type="Gene3D" id="3.40.720.10">
    <property type="entry name" value="Alkaline Phosphatase, subunit A"/>
    <property type="match status" value="1"/>
</dbReference>
<dbReference type="SUPFAM" id="SSF53649">
    <property type="entry name" value="Alkaline phosphatase-like"/>
    <property type="match status" value="1"/>
</dbReference>
<dbReference type="InterPro" id="IPR004245">
    <property type="entry name" value="DUF229"/>
</dbReference>
<dbReference type="RefSeq" id="XP_022303019.1">
    <property type="nucleotide sequence ID" value="XM_022447311.1"/>
</dbReference>
<feature type="transmembrane region" description="Helical" evidence="1">
    <location>
        <begin position="28"/>
        <end position="48"/>
    </location>
</feature>
<name>A0A8B8BJK7_CRAVI</name>
<dbReference type="Proteomes" id="UP000694844">
    <property type="component" value="Chromosome 9"/>
</dbReference>
<dbReference type="PANTHER" id="PTHR10974:SF1">
    <property type="entry name" value="FI08016P-RELATED"/>
    <property type="match status" value="1"/>
</dbReference>
<dbReference type="GeneID" id="111110720"/>
<organism evidence="2 3">
    <name type="scientific">Crassostrea virginica</name>
    <name type="common">Eastern oyster</name>
    <dbReference type="NCBI Taxonomy" id="6565"/>
    <lineage>
        <taxon>Eukaryota</taxon>
        <taxon>Metazoa</taxon>
        <taxon>Spiralia</taxon>
        <taxon>Lophotrochozoa</taxon>
        <taxon>Mollusca</taxon>
        <taxon>Bivalvia</taxon>
        <taxon>Autobranchia</taxon>
        <taxon>Pteriomorphia</taxon>
        <taxon>Ostreida</taxon>
        <taxon>Ostreoidea</taxon>
        <taxon>Ostreidae</taxon>
        <taxon>Crassostrea</taxon>
    </lineage>
</organism>
<dbReference type="FunFam" id="3.40.720.10:FF:000017">
    <property type="entry name" value="Predicted protein"/>
    <property type="match status" value="1"/>
</dbReference>
<keyword evidence="1" id="KW-0472">Membrane</keyword>
<proteinExistence type="predicted"/>
<protein>
    <submittedName>
        <fullName evidence="3">Uncharacterized protein LOC111110720 isoform X1</fullName>
    </submittedName>
</protein>
<dbReference type="GO" id="GO:0005615">
    <property type="term" value="C:extracellular space"/>
    <property type="evidence" value="ECO:0007669"/>
    <property type="project" value="TreeGrafter"/>
</dbReference>
<evidence type="ECO:0000313" key="3">
    <source>
        <dbReference type="RefSeq" id="XP_022303019.1"/>
    </source>
</evidence>
<keyword evidence="1" id="KW-0812">Transmembrane</keyword>
<dbReference type="AlphaFoldDB" id="A0A8B8BJK7"/>
<reference evidence="3" key="1">
    <citation type="submission" date="2025-08" db="UniProtKB">
        <authorList>
            <consortium name="RefSeq"/>
        </authorList>
    </citation>
    <scope>IDENTIFICATION</scope>
    <source>
        <tissue evidence="3">Whole sample</tissue>
    </source>
</reference>
<gene>
    <name evidence="3" type="primary">LOC111110720</name>
</gene>
<accession>A0A8B8BJK7</accession>
<evidence type="ECO:0000256" key="1">
    <source>
        <dbReference type="SAM" id="Phobius"/>
    </source>
</evidence>
<sequence length="664" mass="77333">MQWCLFSQRWLHCLFKILMAKCCRIKHFIYLLCFCIGTSWYIVMKYYYDNVEITFYNTKSHVACLLPENLNPYDSGVMKFIWSVPPIKCADWPSLVYVDSQGLLQKNTSAMYHFAKTSNLSCTYQIVIREKEDMDVRMGPEVSFTSGTLVPADFFNVVCKNMDGTSVYSNMHHTINNNKIINSRRLKRASSEQFNVFVYGIDAVSRLHAERKLPKTMGYLKKQIGAYIFEGYTKIGGNTFPNIGPLLTGKSREELWNMLDFLDDLPFLWKNFSSRGYTTFHAEDWPEISTFNSNLKGFKEQPVDHYIRPMFLAFDKVSFYKNKLDQAHMYLADKGIRIKSHAGLCFGNTPKFKIIIDYYKQFIERYADKLKFAFSWNNELCHDYLNNLELADEDIYQFVRWLHTSGRLNNSVFIFLSDHGYLMNEIQNTFVGRFEARMPLFALSIPPQLKLSHPHIHNNLQQNTKRLMTVYDIHEMLLDILQSDFLPKQTKFAKSIPRGISLFEEIPKSRSCKDAQIPEHFCPCYSSEKVSPSELEVQKIAAHITMKLNDKLRDHRPQCAEIKLHQVDTASIVDSNLVQTPSRFTFRNLIHKSDIKGRLKKRYIVTITTIPGLAQFESTVERDDAGHMTILNDVITRTNRYNNQSVCITERLLKPFCFCSGQMK</sequence>
<keyword evidence="2" id="KW-1185">Reference proteome</keyword>
<dbReference type="InterPro" id="IPR017850">
    <property type="entry name" value="Alkaline_phosphatase_core_sf"/>
</dbReference>
<dbReference type="Pfam" id="PF02995">
    <property type="entry name" value="DUF229"/>
    <property type="match status" value="1"/>
</dbReference>
<dbReference type="KEGG" id="cvn:111110720"/>